<sequence>MNRLVLITLCVIFTLVTSRAQVVPLVGRIPVFGAGGVDSNYAASLGGAPVGLYQRETDEGGRSEVMGASLGKAKVGLYGRERQDQLLPLLG</sequence>
<dbReference type="EMBL" id="CAXIEN010000501">
    <property type="protein sequence ID" value="CAL1299437.1"/>
    <property type="molecule type" value="Genomic_DNA"/>
</dbReference>
<evidence type="ECO:0000313" key="2">
    <source>
        <dbReference type="EMBL" id="CAL1299437.1"/>
    </source>
</evidence>
<protein>
    <submittedName>
        <fullName evidence="2">Uncharacterized protein</fullName>
    </submittedName>
</protein>
<feature type="signal peptide" evidence="1">
    <location>
        <begin position="1"/>
        <end position="20"/>
    </location>
</feature>
<evidence type="ECO:0000313" key="3">
    <source>
        <dbReference type="Proteomes" id="UP001497382"/>
    </source>
</evidence>
<comment type="caution">
    <text evidence="2">The sequence shown here is derived from an EMBL/GenBank/DDBJ whole genome shotgun (WGS) entry which is preliminary data.</text>
</comment>
<dbReference type="AlphaFoldDB" id="A0AAV2BTC5"/>
<keyword evidence="1" id="KW-0732">Signal</keyword>
<feature type="chain" id="PRO_5043954243" evidence="1">
    <location>
        <begin position="21"/>
        <end position="91"/>
    </location>
</feature>
<evidence type="ECO:0000256" key="1">
    <source>
        <dbReference type="SAM" id="SignalP"/>
    </source>
</evidence>
<gene>
    <name evidence="2" type="ORF">LARSCL_LOCUS21362</name>
</gene>
<reference evidence="2 3" key="1">
    <citation type="submission" date="2024-04" db="EMBL/GenBank/DDBJ databases">
        <authorList>
            <person name="Rising A."/>
            <person name="Reimegard J."/>
            <person name="Sonavane S."/>
            <person name="Akerstrom W."/>
            <person name="Nylinder S."/>
            <person name="Hedman E."/>
            <person name="Kallberg Y."/>
        </authorList>
    </citation>
    <scope>NUCLEOTIDE SEQUENCE [LARGE SCALE GENOMIC DNA]</scope>
</reference>
<dbReference type="Proteomes" id="UP001497382">
    <property type="component" value="Unassembled WGS sequence"/>
</dbReference>
<keyword evidence="3" id="KW-1185">Reference proteome</keyword>
<name>A0AAV2BTC5_9ARAC</name>
<proteinExistence type="predicted"/>
<organism evidence="2 3">
    <name type="scientific">Larinioides sclopetarius</name>
    <dbReference type="NCBI Taxonomy" id="280406"/>
    <lineage>
        <taxon>Eukaryota</taxon>
        <taxon>Metazoa</taxon>
        <taxon>Ecdysozoa</taxon>
        <taxon>Arthropoda</taxon>
        <taxon>Chelicerata</taxon>
        <taxon>Arachnida</taxon>
        <taxon>Araneae</taxon>
        <taxon>Araneomorphae</taxon>
        <taxon>Entelegynae</taxon>
        <taxon>Araneoidea</taxon>
        <taxon>Araneidae</taxon>
        <taxon>Larinioides</taxon>
    </lineage>
</organism>
<accession>A0AAV2BTC5</accession>